<evidence type="ECO:0000313" key="2">
    <source>
        <dbReference type="EMBL" id="CAD6195779.1"/>
    </source>
</evidence>
<reference evidence="2" key="1">
    <citation type="submission" date="2020-10" db="EMBL/GenBank/DDBJ databases">
        <authorList>
            <person name="Kikuchi T."/>
        </authorList>
    </citation>
    <scope>NUCLEOTIDE SEQUENCE</scope>
    <source>
        <strain evidence="2">NKZ352</strain>
    </source>
</reference>
<keyword evidence="1" id="KW-0732">Signal</keyword>
<feature type="signal peptide" evidence="1">
    <location>
        <begin position="1"/>
        <end position="15"/>
    </location>
</feature>
<feature type="chain" id="PRO_5035795004" evidence="1">
    <location>
        <begin position="16"/>
        <end position="386"/>
    </location>
</feature>
<dbReference type="OrthoDB" id="5858785at2759"/>
<dbReference type="EMBL" id="CAJGYM010000060">
    <property type="protein sequence ID" value="CAD6195779.1"/>
    <property type="molecule type" value="Genomic_DNA"/>
</dbReference>
<name>A0A8S1HIM0_9PELO</name>
<protein>
    <submittedName>
        <fullName evidence="2">Uncharacterized protein</fullName>
    </submittedName>
</protein>
<dbReference type="AlphaFoldDB" id="A0A8S1HIM0"/>
<comment type="caution">
    <text evidence="2">The sequence shown here is derived from an EMBL/GenBank/DDBJ whole genome shotgun (WGS) entry which is preliminary data.</text>
</comment>
<proteinExistence type="predicted"/>
<organism evidence="2 3">
    <name type="scientific">Caenorhabditis auriculariae</name>
    <dbReference type="NCBI Taxonomy" id="2777116"/>
    <lineage>
        <taxon>Eukaryota</taxon>
        <taxon>Metazoa</taxon>
        <taxon>Ecdysozoa</taxon>
        <taxon>Nematoda</taxon>
        <taxon>Chromadorea</taxon>
        <taxon>Rhabditida</taxon>
        <taxon>Rhabditina</taxon>
        <taxon>Rhabditomorpha</taxon>
        <taxon>Rhabditoidea</taxon>
        <taxon>Rhabditidae</taxon>
        <taxon>Peloderinae</taxon>
        <taxon>Caenorhabditis</taxon>
    </lineage>
</organism>
<sequence>MNRIIFLLILTTCNASILETFHENGIEYEAYGEGRLVPESRHCQPYTLDLFEYVNTLNTNEMTEYGREMLKRRIFASFDNICRDFNVSTDTDELPPTVEISLDRLHLRFMDRFELTWNALKFERDLKSLFLEHKINTPFLDIVKQEIVKMSGSGDKMDFSHRSTVFPMKCNVAQMTLETRLCFNISEVPQSGMVYALAHGGEFLQKDEVYAFYEVPEYVLITTEAVLPIDLAKCKVLFGTYIYCFAELDTQCDVRTLSDCPIMAQKTGDDFTLVRRFGTGRIVATTEIEFDLFRNGTKLSVPSQIFTVRVDYNTESNGGDVINHVDLRPHVIEKTQFATLLPETIGVLSSDKLTRLFTTNRRGKNMLSHKHHDQSAWDRVRNFFGL</sequence>
<evidence type="ECO:0000313" key="3">
    <source>
        <dbReference type="Proteomes" id="UP000835052"/>
    </source>
</evidence>
<evidence type="ECO:0000256" key="1">
    <source>
        <dbReference type="SAM" id="SignalP"/>
    </source>
</evidence>
<dbReference type="Proteomes" id="UP000835052">
    <property type="component" value="Unassembled WGS sequence"/>
</dbReference>
<keyword evidence="3" id="KW-1185">Reference proteome</keyword>
<accession>A0A8S1HIM0</accession>
<gene>
    <name evidence="2" type="ORF">CAUJ_LOCUS11698</name>
</gene>